<feature type="non-terminal residue" evidence="2">
    <location>
        <position position="106"/>
    </location>
</feature>
<reference evidence="2 3" key="1">
    <citation type="journal article" date="2018" name="BMC Genomics">
        <title>Genomic comparison of Trypanosoma conorhini and Trypanosoma rangeli to Trypanosoma cruzi strains of high and low virulence.</title>
        <authorList>
            <person name="Bradwell K.R."/>
            <person name="Koparde V.N."/>
            <person name="Matveyev A.V."/>
            <person name="Serrano M.G."/>
            <person name="Alves J.M."/>
            <person name="Parikh H."/>
            <person name="Huang B."/>
            <person name="Lee V."/>
            <person name="Espinosa-Alvarez O."/>
            <person name="Ortiz P.A."/>
            <person name="Costa-Martins A.G."/>
            <person name="Teixeira M.M."/>
            <person name="Buck G.A."/>
        </authorList>
    </citation>
    <scope>NUCLEOTIDE SEQUENCE [LARGE SCALE GENOMIC DNA]</scope>
    <source>
        <strain evidence="2 3">AM80</strain>
    </source>
</reference>
<comment type="caution">
    <text evidence="2">The sequence shown here is derived from an EMBL/GenBank/DDBJ whole genome shotgun (WGS) entry which is preliminary data.</text>
</comment>
<feature type="signal peptide" evidence="1">
    <location>
        <begin position="1"/>
        <end position="17"/>
    </location>
</feature>
<feature type="chain" id="PRO_5019343508" description="Secreted protein" evidence="1">
    <location>
        <begin position="18"/>
        <end position="106"/>
    </location>
</feature>
<evidence type="ECO:0008006" key="4">
    <source>
        <dbReference type="Google" id="ProtNLM"/>
    </source>
</evidence>
<accession>A0A422MTD0</accession>
<dbReference type="AlphaFoldDB" id="A0A422MTD0"/>
<keyword evidence="3" id="KW-1185">Reference proteome</keyword>
<dbReference type="EMBL" id="MKGL01000681">
    <property type="protein sequence ID" value="RNE96495.1"/>
    <property type="molecule type" value="Genomic_DNA"/>
</dbReference>
<dbReference type="RefSeq" id="XP_029233707.1">
    <property type="nucleotide sequence ID" value="XM_029386425.1"/>
</dbReference>
<evidence type="ECO:0000313" key="3">
    <source>
        <dbReference type="Proteomes" id="UP000283634"/>
    </source>
</evidence>
<evidence type="ECO:0000313" key="2">
    <source>
        <dbReference type="EMBL" id="RNE96495.1"/>
    </source>
</evidence>
<proteinExistence type="predicted"/>
<dbReference type="GeneID" id="40333694"/>
<gene>
    <name evidence="2" type="ORF">TraAM80_09761</name>
</gene>
<sequence length="106" mass="11443">MPLFFFVCVCACALAHGCCCLALLWQWEVDGVCVSVVHESASLPDGMLCARPSPRGGEESGENGEKVMCRAQSHPQLITVILSGRTAARRCQCSEVDGRKNTETIN</sequence>
<name>A0A422MTD0_TRYRA</name>
<organism evidence="2 3">
    <name type="scientific">Trypanosoma rangeli</name>
    <dbReference type="NCBI Taxonomy" id="5698"/>
    <lineage>
        <taxon>Eukaryota</taxon>
        <taxon>Discoba</taxon>
        <taxon>Euglenozoa</taxon>
        <taxon>Kinetoplastea</taxon>
        <taxon>Metakinetoplastina</taxon>
        <taxon>Trypanosomatida</taxon>
        <taxon>Trypanosomatidae</taxon>
        <taxon>Trypanosoma</taxon>
        <taxon>Herpetosoma</taxon>
    </lineage>
</organism>
<evidence type="ECO:0000256" key="1">
    <source>
        <dbReference type="SAM" id="SignalP"/>
    </source>
</evidence>
<dbReference type="Proteomes" id="UP000283634">
    <property type="component" value="Unassembled WGS sequence"/>
</dbReference>
<keyword evidence="1" id="KW-0732">Signal</keyword>
<protein>
    <recommendedName>
        <fullName evidence="4">Secreted protein</fullName>
    </recommendedName>
</protein>